<organism evidence="1 2">
    <name type="scientific">Niveispirillum cyanobacteriorum</name>
    <dbReference type="NCBI Taxonomy" id="1612173"/>
    <lineage>
        <taxon>Bacteria</taxon>
        <taxon>Pseudomonadati</taxon>
        <taxon>Pseudomonadota</taxon>
        <taxon>Alphaproteobacteria</taxon>
        <taxon>Rhodospirillales</taxon>
        <taxon>Azospirillaceae</taxon>
        <taxon>Niveispirillum</taxon>
    </lineage>
</organism>
<dbReference type="InterPro" id="IPR004640">
    <property type="entry name" value="HscB"/>
</dbReference>
<protein>
    <submittedName>
        <fullName evidence="1">Uncharacterized protein</fullName>
    </submittedName>
</protein>
<reference evidence="1 2" key="1">
    <citation type="submission" date="2017-12" db="EMBL/GenBank/DDBJ databases">
        <title>Genomes of bacteria within cyanobacterial aggregates.</title>
        <authorList>
            <person name="Cai H."/>
        </authorList>
    </citation>
    <scope>NUCLEOTIDE SEQUENCE [LARGE SCALE GENOMIC DNA]</scope>
    <source>
        <strain evidence="1 2">TH16</strain>
    </source>
</reference>
<evidence type="ECO:0000313" key="2">
    <source>
        <dbReference type="Proteomes" id="UP000234752"/>
    </source>
</evidence>
<dbReference type="RefSeq" id="WP_102111973.1">
    <property type="nucleotide sequence ID" value="NZ_BMGN01000002.1"/>
</dbReference>
<dbReference type="OrthoDB" id="287587at2"/>
<dbReference type="EMBL" id="CP025611">
    <property type="protein sequence ID" value="AUN30277.1"/>
    <property type="molecule type" value="Genomic_DNA"/>
</dbReference>
<dbReference type="GO" id="GO:0051087">
    <property type="term" value="F:protein-folding chaperone binding"/>
    <property type="evidence" value="ECO:0007669"/>
    <property type="project" value="InterPro"/>
</dbReference>
<dbReference type="GO" id="GO:0001671">
    <property type="term" value="F:ATPase activator activity"/>
    <property type="evidence" value="ECO:0007669"/>
    <property type="project" value="InterPro"/>
</dbReference>
<dbReference type="InterPro" id="IPR036869">
    <property type="entry name" value="J_dom_sf"/>
</dbReference>
<dbReference type="GO" id="GO:0044571">
    <property type="term" value="P:[2Fe-2S] cluster assembly"/>
    <property type="evidence" value="ECO:0007669"/>
    <property type="project" value="InterPro"/>
</dbReference>
<sequence>MLEATLPCWHCAGDVSPRALFCHGCGSIQPPGDVDPFTRLGVAASFELDVASIERQLAGFVRILAPARFQEKGERAQELASAQRVAREKAAAILRDPAARARALLELADAAPTRPPTGGQWEIAIAAAPDANSRARTLAAVKDEMAAELRLLLDAFRLGDLALAATRLTRVEAMALAVEAARRLG</sequence>
<proteinExistence type="predicted"/>
<evidence type="ECO:0000313" key="1">
    <source>
        <dbReference type="EMBL" id="AUN30277.1"/>
    </source>
</evidence>
<name>A0A2K9NB15_9PROT</name>
<dbReference type="Proteomes" id="UP000234752">
    <property type="component" value="Chromosome eg_1"/>
</dbReference>
<dbReference type="PANTHER" id="PTHR14021">
    <property type="entry name" value="IRON-SULFUR CLUSTER CO-CHAPERONE PROTEIN HSCB"/>
    <property type="match status" value="1"/>
</dbReference>
<accession>A0A2K9NB15</accession>
<dbReference type="KEGG" id="ncb:C0V82_08545"/>
<gene>
    <name evidence="1" type="ORF">C0V82_08545</name>
</gene>
<dbReference type="AlphaFoldDB" id="A0A2K9NB15"/>
<dbReference type="Gene3D" id="1.10.287.110">
    <property type="entry name" value="DnaJ domain"/>
    <property type="match status" value="1"/>
</dbReference>
<keyword evidence="2" id="KW-1185">Reference proteome</keyword>
<dbReference type="PANTHER" id="PTHR14021:SF15">
    <property type="entry name" value="IRON-SULFUR CLUSTER CO-CHAPERONE PROTEIN HSCB"/>
    <property type="match status" value="1"/>
</dbReference>